<organism evidence="2 3">
    <name type="scientific">Conidiobolus coronatus (strain ATCC 28846 / CBS 209.66 / NRRL 28638)</name>
    <name type="common">Delacroixia coronata</name>
    <dbReference type="NCBI Taxonomy" id="796925"/>
    <lineage>
        <taxon>Eukaryota</taxon>
        <taxon>Fungi</taxon>
        <taxon>Fungi incertae sedis</taxon>
        <taxon>Zoopagomycota</taxon>
        <taxon>Entomophthoromycotina</taxon>
        <taxon>Entomophthoromycetes</taxon>
        <taxon>Entomophthorales</taxon>
        <taxon>Ancylistaceae</taxon>
        <taxon>Conidiobolus</taxon>
    </lineage>
</organism>
<dbReference type="AlphaFoldDB" id="A0A137NRV5"/>
<dbReference type="EMBL" id="KQ964872">
    <property type="protein sequence ID" value="KXN65481.1"/>
    <property type="molecule type" value="Genomic_DNA"/>
</dbReference>
<evidence type="ECO:0000313" key="3">
    <source>
        <dbReference type="Proteomes" id="UP000070444"/>
    </source>
</evidence>
<dbReference type="Proteomes" id="UP000070444">
    <property type="component" value="Unassembled WGS sequence"/>
</dbReference>
<feature type="transmembrane region" description="Helical" evidence="1">
    <location>
        <begin position="12"/>
        <end position="35"/>
    </location>
</feature>
<gene>
    <name evidence="2" type="ORF">CONCODRAFT_12918</name>
</gene>
<proteinExistence type="predicted"/>
<reference evidence="2 3" key="1">
    <citation type="journal article" date="2015" name="Genome Biol. Evol.">
        <title>Phylogenomic analyses indicate that early fungi evolved digesting cell walls of algal ancestors of land plants.</title>
        <authorList>
            <person name="Chang Y."/>
            <person name="Wang S."/>
            <person name="Sekimoto S."/>
            <person name="Aerts A.L."/>
            <person name="Choi C."/>
            <person name="Clum A."/>
            <person name="LaButti K.M."/>
            <person name="Lindquist E.A."/>
            <person name="Yee Ngan C."/>
            <person name="Ohm R.A."/>
            <person name="Salamov A.A."/>
            <person name="Grigoriev I.V."/>
            <person name="Spatafora J.W."/>
            <person name="Berbee M.L."/>
        </authorList>
    </citation>
    <scope>NUCLEOTIDE SEQUENCE [LARGE SCALE GENOMIC DNA]</scope>
    <source>
        <strain evidence="2 3">NRRL 28638</strain>
    </source>
</reference>
<protein>
    <submittedName>
        <fullName evidence="2">Uncharacterized protein</fullName>
    </submittedName>
</protein>
<accession>A0A137NRV5</accession>
<keyword evidence="1" id="KW-0472">Membrane</keyword>
<evidence type="ECO:0000313" key="2">
    <source>
        <dbReference type="EMBL" id="KXN65481.1"/>
    </source>
</evidence>
<keyword evidence="1" id="KW-1133">Transmembrane helix</keyword>
<sequence>MNSIFHSPLKRRILLVILGIIFWAAIAIPVTLDFIDYGKDKAFRNDHAELISDAENQVQFDFKILSTDLAKRTIKVYVQALCTRTL</sequence>
<name>A0A137NRV5_CONC2</name>
<keyword evidence="1" id="KW-0812">Transmembrane</keyword>
<keyword evidence="3" id="KW-1185">Reference proteome</keyword>
<evidence type="ECO:0000256" key="1">
    <source>
        <dbReference type="SAM" id="Phobius"/>
    </source>
</evidence>